<name>A0A4Y2VNJ8_ARAVE</name>
<dbReference type="Gene3D" id="2.60.40.10">
    <property type="entry name" value="Immunoglobulins"/>
    <property type="match status" value="1"/>
</dbReference>
<reference evidence="1 2" key="1">
    <citation type="journal article" date="2019" name="Sci. Rep.">
        <title>Orb-weaving spider Araneus ventricosus genome elucidates the spidroin gene catalogue.</title>
        <authorList>
            <person name="Kono N."/>
            <person name="Nakamura H."/>
            <person name="Ohtoshi R."/>
            <person name="Moran D.A.P."/>
            <person name="Shinohara A."/>
            <person name="Yoshida Y."/>
            <person name="Fujiwara M."/>
            <person name="Mori M."/>
            <person name="Tomita M."/>
            <person name="Arakawa K."/>
        </authorList>
    </citation>
    <scope>NUCLEOTIDE SEQUENCE [LARGE SCALE GENOMIC DNA]</scope>
</reference>
<proteinExistence type="predicted"/>
<dbReference type="EMBL" id="BGPR01048294">
    <property type="protein sequence ID" value="GBO25317.1"/>
    <property type="molecule type" value="Genomic_DNA"/>
</dbReference>
<dbReference type="InterPro" id="IPR036179">
    <property type="entry name" value="Ig-like_dom_sf"/>
</dbReference>
<dbReference type="InterPro" id="IPR013783">
    <property type="entry name" value="Ig-like_fold"/>
</dbReference>
<sequence length="178" mass="20012">MFLYVGEPQIVAATDEEGNAGQNAFLSCTADAVPTPQMNITYSDFSGTASRVSIRDLEQNQQQAVIKVKPEKPGVYDFLCTARNEHGFDMKKIIFTVVDPPRLTSPPFLEEKSNTSLTVKWKVWEYSTDEGGTPVDRVDYLVLYRQKGFHEWIKIGTWKTPLTGGDFEPEVSIEDLTP</sequence>
<dbReference type="OrthoDB" id="1668230at2759"/>
<feature type="non-terminal residue" evidence="1">
    <location>
        <position position="178"/>
    </location>
</feature>
<dbReference type="Proteomes" id="UP000499080">
    <property type="component" value="Unassembled WGS sequence"/>
</dbReference>
<comment type="caution">
    <text evidence="1">The sequence shown here is derived from an EMBL/GenBank/DDBJ whole genome shotgun (WGS) entry which is preliminary data.</text>
</comment>
<evidence type="ECO:0000313" key="2">
    <source>
        <dbReference type="Proteomes" id="UP000499080"/>
    </source>
</evidence>
<gene>
    <name evidence="1" type="ORF">AVEN_107704_1</name>
</gene>
<dbReference type="SUPFAM" id="SSF48726">
    <property type="entry name" value="Immunoglobulin"/>
    <property type="match status" value="1"/>
</dbReference>
<dbReference type="InterPro" id="IPR036116">
    <property type="entry name" value="FN3_sf"/>
</dbReference>
<accession>A0A4Y2VNJ8</accession>
<dbReference type="SUPFAM" id="SSF49265">
    <property type="entry name" value="Fibronectin type III"/>
    <property type="match status" value="1"/>
</dbReference>
<organism evidence="1 2">
    <name type="scientific">Araneus ventricosus</name>
    <name type="common">Orbweaver spider</name>
    <name type="synonym">Epeira ventricosa</name>
    <dbReference type="NCBI Taxonomy" id="182803"/>
    <lineage>
        <taxon>Eukaryota</taxon>
        <taxon>Metazoa</taxon>
        <taxon>Ecdysozoa</taxon>
        <taxon>Arthropoda</taxon>
        <taxon>Chelicerata</taxon>
        <taxon>Arachnida</taxon>
        <taxon>Araneae</taxon>
        <taxon>Araneomorphae</taxon>
        <taxon>Entelegynae</taxon>
        <taxon>Araneoidea</taxon>
        <taxon>Araneidae</taxon>
        <taxon>Araneus</taxon>
    </lineage>
</organism>
<dbReference type="AlphaFoldDB" id="A0A4Y2VNJ8"/>
<protein>
    <recommendedName>
        <fullName evidence="3">Ig-like domain-containing protein</fullName>
    </recommendedName>
</protein>
<evidence type="ECO:0008006" key="3">
    <source>
        <dbReference type="Google" id="ProtNLM"/>
    </source>
</evidence>
<evidence type="ECO:0000313" key="1">
    <source>
        <dbReference type="EMBL" id="GBO25317.1"/>
    </source>
</evidence>
<keyword evidence="2" id="KW-1185">Reference proteome</keyword>